<feature type="region of interest" description="Disordered" evidence="2">
    <location>
        <begin position="254"/>
        <end position="327"/>
    </location>
</feature>
<dbReference type="AlphaFoldDB" id="A0A0G3H8M8"/>
<evidence type="ECO:0000259" key="4">
    <source>
        <dbReference type="Pfam" id="PF20570"/>
    </source>
</evidence>
<feature type="transmembrane region" description="Helical" evidence="3">
    <location>
        <begin position="39"/>
        <end position="59"/>
    </location>
</feature>
<dbReference type="Pfam" id="PF20570">
    <property type="entry name" value="DUF6779"/>
    <property type="match status" value="1"/>
</dbReference>
<protein>
    <recommendedName>
        <fullName evidence="4">DUF6779 domain-containing protein</fullName>
    </recommendedName>
</protein>
<evidence type="ECO:0000313" key="6">
    <source>
        <dbReference type="Proteomes" id="UP000035540"/>
    </source>
</evidence>
<feature type="domain" description="DUF6779" evidence="4">
    <location>
        <begin position="40"/>
        <end position="143"/>
    </location>
</feature>
<feature type="transmembrane region" description="Helical" evidence="3">
    <location>
        <begin position="15"/>
        <end position="33"/>
    </location>
</feature>
<keyword evidence="3" id="KW-1133">Transmembrane helix</keyword>
<keyword evidence="1" id="KW-0175">Coiled coil</keyword>
<keyword evidence="3" id="KW-0812">Transmembrane</keyword>
<feature type="region of interest" description="Disordered" evidence="2">
    <location>
        <begin position="152"/>
        <end position="204"/>
    </location>
</feature>
<dbReference type="InterPro" id="IPR046706">
    <property type="entry name" value="DUF6779"/>
</dbReference>
<dbReference type="PATRIC" id="fig|136857.5.peg.2304"/>
<evidence type="ECO:0000256" key="2">
    <source>
        <dbReference type="SAM" id="MobiDB-lite"/>
    </source>
</evidence>
<dbReference type="OrthoDB" id="4409518at2"/>
<dbReference type="RefSeq" id="WP_144413280.1">
    <property type="nucleotide sequence ID" value="NZ_CP011545.1"/>
</dbReference>
<accession>A0A0G3H8M8</accession>
<dbReference type="KEGG" id="cted:CTEST_11670"/>
<evidence type="ECO:0000256" key="3">
    <source>
        <dbReference type="SAM" id="Phobius"/>
    </source>
</evidence>
<proteinExistence type="predicted"/>
<reference evidence="6" key="2">
    <citation type="submission" date="2015-05" db="EMBL/GenBank/DDBJ databases">
        <title>Complete genome sequence of Corynebacterium testudinoris DSM 44614, recovered from necrotic lesions in the mouth of a tortoise.</title>
        <authorList>
            <person name="Ruckert C."/>
            <person name="Albersmeier A."/>
            <person name="Winkler A."/>
            <person name="Tauch A."/>
        </authorList>
    </citation>
    <scope>NUCLEOTIDE SEQUENCE [LARGE SCALE GENOMIC DNA]</scope>
    <source>
        <strain evidence="6">DSM 44614</strain>
    </source>
</reference>
<dbReference type="STRING" id="136857.CTEST_11670"/>
<evidence type="ECO:0000256" key="1">
    <source>
        <dbReference type="SAM" id="Coils"/>
    </source>
</evidence>
<keyword evidence="6" id="KW-1185">Reference proteome</keyword>
<gene>
    <name evidence="5" type="ORF">CTEST_11670</name>
</gene>
<organism evidence="5 6">
    <name type="scientific">Corynebacterium testudinoris</name>
    <dbReference type="NCBI Taxonomy" id="136857"/>
    <lineage>
        <taxon>Bacteria</taxon>
        <taxon>Bacillati</taxon>
        <taxon>Actinomycetota</taxon>
        <taxon>Actinomycetes</taxon>
        <taxon>Mycobacteriales</taxon>
        <taxon>Corynebacteriaceae</taxon>
        <taxon>Corynebacterium</taxon>
    </lineage>
</organism>
<feature type="coiled-coil region" evidence="1">
    <location>
        <begin position="94"/>
        <end position="128"/>
    </location>
</feature>
<name>A0A0G3H8M8_9CORY</name>
<dbReference type="EMBL" id="CP011545">
    <property type="protein sequence ID" value="AKK09741.1"/>
    <property type="molecule type" value="Genomic_DNA"/>
</dbReference>
<evidence type="ECO:0000313" key="5">
    <source>
        <dbReference type="EMBL" id="AKK09741.1"/>
    </source>
</evidence>
<sequence length="327" mass="35983">MDDRNVWKGTDRGQLLLIALIVVAFIASLVMLLTDSAVALKLALLAALWAALLGSFLVFRSRKAAEAKDVELEHQRELAHSRVLAGAGTPSQELELLQEMRTRESEVLADIQRELKALRAQLEDLSGREFGYEPASLRAEARRILELEDAAAVAAAPTPEPEPEPEPYESPVPDFSHIHTGPPSSDAVAGRLGQQETPSRPIPNPLAELIAENQRREQETTRAFSTGAFEAVSWEQGGVHRTEESFTETFTETFAEVETPEEETPEVTPTYVGRHGAGFNVVTEEPDVAEPVTPEPVINEGRRGRRRRDEQGGVSVAELLARSQRNE</sequence>
<reference evidence="5 6" key="1">
    <citation type="journal article" date="2015" name="Genome Announc.">
        <title>Complete Genome Sequence of the Type Strain Corynebacterium testudinoris DSM 44614, Recovered from Necrotic Lesions in the Mouth of a Tortoise.</title>
        <authorList>
            <person name="Ruckert C."/>
            <person name="Kriete M."/>
            <person name="Jaenicke S."/>
            <person name="Winkler A."/>
            <person name="Tauch A."/>
        </authorList>
    </citation>
    <scope>NUCLEOTIDE SEQUENCE [LARGE SCALE GENOMIC DNA]</scope>
    <source>
        <strain evidence="5 6">DSM 44614</strain>
    </source>
</reference>
<keyword evidence="3" id="KW-0472">Membrane</keyword>
<dbReference type="Proteomes" id="UP000035540">
    <property type="component" value="Chromosome"/>
</dbReference>